<dbReference type="Proteomes" id="UP000662914">
    <property type="component" value="Chromosome"/>
</dbReference>
<dbReference type="InterPro" id="IPR011968">
    <property type="entry name" value="PaaB1"/>
</dbReference>
<reference evidence="2" key="1">
    <citation type="journal article" name="DNA Res.">
        <title>The physiological potential of anammox bacteria as revealed by their core genome structure.</title>
        <authorList>
            <person name="Okubo T."/>
            <person name="Toyoda A."/>
            <person name="Fukuhara K."/>
            <person name="Uchiyama I."/>
            <person name="Harigaya Y."/>
            <person name="Kuroiwa M."/>
            <person name="Suzuki T."/>
            <person name="Murakami Y."/>
            <person name="Suwa Y."/>
            <person name="Takami H."/>
        </authorList>
    </citation>
    <scope>NUCLEOTIDE SEQUENCE</scope>
    <source>
        <strain evidence="2">317325-3</strain>
    </source>
</reference>
<dbReference type="EMBL" id="AP021857">
    <property type="protein sequence ID" value="BBO21655.1"/>
    <property type="molecule type" value="Genomic_DNA"/>
</dbReference>
<dbReference type="CDD" id="cd06558">
    <property type="entry name" value="crotonase-like"/>
    <property type="match status" value="1"/>
</dbReference>
<dbReference type="AlphaFoldDB" id="A0A809RBD0"/>
<dbReference type="InterPro" id="IPR001753">
    <property type="entry name" value="Enoyl-CoA_hydra/iso"/>
</dbReference>
<dbReference type="PANTHER" id="PTHR43459:SF1">
    <property type="entry name" value="EG:BACN32G11.4 PROTEIN"/>
    <property type="match status" value="1"/>
</dbReference>
<accession>A0A809RBD0</accession>
<dbReference type="InterPro" id="IPR014748">
    <property type="entry name" value="Enoyl-CoA_hydra_C"/>
</dbReference>
<proteinExistence type="inferred from homology"/>
<dbReference type="Gene3D" id="3.90.226.10">
    <property type="entry name" value="2-enoyl-CoA Hydratase, Chain A, domain 1"/>
    <property type="match status" value="1"/>
</dbReference>
<evidence type="ECO:0000313" key="2">
    <source>
        <dbReference type="EMBL" id="BBO21655.1"/>
    </source>
</evidence>
<dbReference type="InterPro" id="IPR029045">
    <property type="entry name" value="ClpP/crotonase-like_dom_sf"/>
</dbReference>
<dbReference type="Gene3D" id="1.10.12.10">
    <property type="entry name" value="Lyase 2-enoyl-coa Hydratase, Chain A, domain 2"/>
    <property type="match status" value="1"/>
</dbReference>
<dbReference type="Pfam" id="PF00378">
    <property type="entry name" value="ECH_1"/>
    <property type="match status" value="1"/>
</dbReference>
<dbReference type="GO" id="GO:0010124">
    <property type="term" value="P:phenylacetate catabolic process"/>
    <property type="evidence" value="ECO:0007669"/>
    <property type="project" value="InterPro"/>
</dbReference>
<dbReference type="PANTHER" id="PTHR43459">
    <property type="entry name" value="ENOYL-COA HYDRATASE"/>
    <property type="match status" value="1"/>
</dbReference>
<protein>
    <submittedName>
        <fullName evidence="2">2-(1,2-epoxy-1,2-dihydrophenyl)acetyl-CoA isomerase</fullName>
    </submittedName>
</protein>
<evidence type="ECO:0000256" key="1">
    <source>
        <dbReference type="ARBA" id="ARBA00005254"/>
    </source>
</evidence>
<dbReference type="GO" id="GO:0016853">
    <property type="term" value="F:isomerase activity"/>
    <property type="evidence" value="ECO:0007669"/>
    <property type="project" value="UniProtKB-KW"/>
</dbReference>
<dbReference type="NCBIfam" id="TIGR02280">
    <property type="entry name" value="PaaB1"/>
    <property type="match status" value="1"/>
</dbReference>
<keyword evidence="2" id="KW-0413">Isomerase</keyword>
<dbReference type="KEGG" id="ddz:DSYM_23540"/>
<sequence length="264" mass="28370">MSLVLHEFREGIARITLNRPDKLNSFNAAMHGELRAAIERAQADHARALILTGAGRAFCTGQDLAERIMPPGAPPPDLGQSIEQNYKPLVLALRALPMPVIAAVNGAAAGAGANLAFACDIVLAARQAVFIQAFSKLGLGPDSGSSHFLPRLAGSARAMGLLLTAEKLTAEQAESWGLVWKCVDDDRLLAEAEALAAGFAQGPPLAYAAIKRTLYASPHNTLEQQLDLERDTQRELGRSEDYREGVAAFMEKRSPQFKGKPDYQ</sequence>
<comment type="similarity">
    <text evidence="1">Belongs to the enoyl-CoA hydratase/isomerase family.</text>
</comment>
<organism evidence="2 3">
    <name type="scientific">Candidatus Desulfobacillus denitrificans</name>
    <dbReference type="NCBI Taxonomy" id="2608985"/>
    <lineage>
        <taxon>Bacteria</taxon>
        <taxon>Pseudomonadati</taxon>
        <taxon>Pseudomonadota</taxon>
        <taxon>Betaproteobacteria</taxon>
        <taxon>Candidatus Desulfobacillus</taxon>
    </lineage>
</organism>
<evidence type="ECO:0000313" key="3">
    <source>
        <dbReference type="Proteomes" id="UP000662914"/>
    </source>
</evidence>
<name>A0A809RBD0_9PROT</name>
<dbReference type="SUPFAM" id="SSF52096">
    <property type="entry name" value="ClpP/crotonase"/>
    <property type="match status" value="1"/>
</dbReference>
<gene>
    <name evidence="2" type="ORF">DSYM_23540</name>
</gene>